<accession>A0A6N2K8P5</accession>
<dbReference type="EMBL" id="CAADRP010000180">
    <property type="protein sequence ID" value="VFU24382.1"/>
    <property type="molecule type" value="Genomic_DNA"/>
</dbReference>
<sequence>MTTAHTTKQTNLRDLGLAMIDESIGADYEKLHLLLVAGENVLGIIGENPVLTSKSSDILLEKLVGGGLEPRLSEIFV</sequence>
<organism evidence="1">
    <name type="scientific">Salix viminalis</name>
    <name type="common">Common osier</name>
    <name type="synonym">Basket willow</name>
    <dbReference type="NCBI Taxonomy" id="40686"/>
    <lineage>
        <taxon>Eukaryota</taxon>
        <taxon>Viridiplantae</taxon>
        <taxon>Streptophyta</taxon>
        <taxon>Embryophyta</taxon>
        <taxon>Tracheophyta</taxon>
        <taxon>Spermatophyta</taxon>
        <taxon>Magnoliopsida</taxon>
        <taxon>eudicotyledons</taxon>
        <taxon>Gunneridae</taxon>
        <taxon>Pentapetalae</taxon>
        <taxon>rosids</taxon>
        <taxon>fabids</taxon>
        <taxon>Malpighiales</taxon>
        <taxon>Salicaceae</taxon>
        <taxon>Saliceae</taxon>
        <taxon>Salix</taxon>
    </lineage>
</organism>
<gene>
    <name evidence="1" type="ORF">SVIM_LOCUS45829</name>
</gene>
<dbReference type="AlphaFoldDB" id="A0A6N2K8P5"/>
<protein>
    <submittedName>
        <fullName evidence="1">Uncharacterized protein</fullName>
    </submittedName>
</protein>
<proteinExistence type="predicted"/>
<reference evidence="1" key="1">
    <citation type="submission" date="2019-03" db="EMBL/GenBank/DDBJ databases">
        <authorList>
            <person name="Mank J."/>
            <person name="Almeida P."/>
        </authorList>
    </citation>
    <scope>NUCLEOTIDE SEQUENCE</scope>
    <source>
        <strain evidence="1">78183</strain>
    </source>
</reference>
<evidence type="ECO:0000313" key="1">
    <source>
        <dbReference type="EMBL" id="VFU24382.1"/>
    </source>
</evidence>
<name>A0A6N2K8P5_SALVM</name>